<evidence type="ECO:0000256" key="2">
    <source>
        <dbReference type="SAM" id="SignalP"/>
    </source>
</evidence>
<name>A0A7Y7Y9K8_9PSED</name>
<feature type="region of interest" description="Disordered" evidence="1">
    <location>
        <begin position="151"/>
        <end position="171"/>
    </location>
</feature>
<feature type="signal peptide" evidence="2">
    <location>
        <begin position="1"/>
        <end position="21"/>
    </location>
</feature>
<reference evidence="3 4" key="1">
    <citation type="submission" date="2020-04" db="EMBL/GenBank/DDBJ databases">
        <title>Molecular characterization of pseudomonads from Agaricus bisporus reveal novel blotch 2 pathogens in Western Europe.</title>
        <authorList>
            <person name="Taparia T."/>
            <person name="Krijger M."/>
            <person name="Haynes E."/>
            <person name="Elpinstone J.G."/>
            <person name="Noble R."/>
            <person name="Van Der Wolf J."/>
        </authorList>
    </citation>
    <scope>NUCLEOTIDE SEQUENCE [LARGE SCALE GENOMIC DNA]</scope>
    <source>
        <strain evidence="3 4">IPO3737</strain>
    </source>
</reference>
<comment type="caution">
    <text evidence="3">The sequence shown here is derived from an EMBL/GenBank/DDBJ whole genome shotgun (WGS) entry which is preliminary data.</text>
</comment>
<feature type="chain" id="PRO_5031123206" evidence="2">
    <location>
        <begin position="22"/>
        <end position="285"/>
    </location>
</feature>
<dbReference type="AlphaFoldDB" id="A0A7Y7Y9K8"/>
<protein>
    <submittedName>
        <fullName evidence="3">FecR domain-containing protein</fullName>
    </submittedName>
</protein>
<accession>A0A7Y7Y9K8</accession>
<gene>
    <name evidence="3" type="ORF">HX876_08130</name>
</gene>
<proteinExistence type="predicted"/>
<evidence type="ECO:0000313" key="3">
    <source>
        <dbReference type="EMBL" id="NWC32357.1"/>
    </source>
</evidence>
<evidence type="ECO:0000313" key="4">
    <source>
        <dbReference type="Proteomes" id="UP000520592"/>
    </source>
</evidence>
<dbReference type="Proteomes" id="UP000520592">
    <property type="component" value="Unassembled WGS sequence"/>
</dbReference>
<organism evidence="3 4">
    <name type="scientific">Pseudomonas gingeri</name>
    <dbReference type="NCBI Taxonomy" id="117681"/>
    <lineage>
        <taxon>Bacteria</taxon>
        <taxon>Pseudomonadati</taxon>
        <taxon>Pseudomonadota</taxon>
        <taxon>Gammaproteobacteria</taxon>
        <taxon>Pseudomonadales</taxon>
        <taxon>Pseudomonadaceae</taxon>
        <taxon>Pseudomonas</taxon>
    </lineage>
</organism>
<dbReference type="EMBL" id="JACAQD010000010">
    <property type="protein sequence ID" value="NWC32357.1"/>
    <property type="molecule type" value="Genomic_DNA"/>
</dbReference>
<sequence length="285" mass="30806">MKKLSVVLLIAGLLQISQSWAATAAAPTLGVISFAEKPARIIRATTLYGVTAGTRLQAGDILQSGASVLQIEGLPAATVALGPDTRVLLARDGNRTEISLLSGWLKLQPAADPSHNGLAINAGTVVFTVTNSASVIHAGNRRIELFVEDGTQSVSERDGHGHTGNSLSLSRETYAVQNTDDALKSVGRPPETFVNALPRPFLDPLVPQAKKSGNSPALKKEREVTFDDIAPWLSGPLNLNQNQLANRFGPRLNDATFRQDIKTHLGGRLDWELELFRFEQRKRLH</sequence>
<evidence type="ECO:0000256" key="1">
    <source>
        <dbReference type="SAM" id="MobiDB-lite"/>
    </source>
</evidence>
<dbReference type="RefSeq" id="WP_177060906.1">
    <property type="nucleotide sequence ID" value="NZ_JACAPS010000035.1"/>
</dbReference>
<keyword evidence="2" id="KW-0732">Signal</keyword>